<keyword evidence="8" id="KW-1185">Reference proteome</keyword>
<dbReference type="PANTHER" id="PTHR44688">
    <property type="entry name" value="DNA-BINDING TRANSCRIPTIONAL ACTIVATOR DEVR_DOSR"/>
    <property type="match status" value="1"/>
</dbReference>
<dbReference type="Pfam" id="PF00072">
    <property type="entry name" value="Response_reg"/>
    <property type="match status" value="1"/>
</dbReference>
<evidence type="ECO:0000259" key="5">
    <source>
        <dbReference type="PROSITE" id="PS50043"/>
    </source>
</evidence>
<dbReference type="SMART" id="SM00421">
    <property type="entry name" value="HTH_LUXR"/>
    <property type="match status" value="1"/>
</dbReference>
<keyword evidence="2 7" id="KW-0238">DNA-binding</keyword>
<gene>
    <name evidence="7" type="primary">fixJ</name>
    <name evidence="7" type="ORF">C7I55_06635</name>
</gene>
<evidence type="ECO:0000256" key="3">
    <source>
        <dbReference type="ARBA" id="ARBA00023163"/>
    </source>
</evidence>
<dbReference type="OrthoDB" id="9782655at2"/>
<dbReference type="PANTHER" id="PTHR44688:SF16">
    <property type="entry name" value="DNA-BINDING TRANSCRIPTIONAL ACTIVATOR DEVR_DOSR"/>
    <property type="match status" value="1"/>
</dbReference>
<dbReference type="PRINTS" id="PR00038">
    <property type="entry name" value="HTHLUXR"/>
</dbReference>
<dbReference type="PROSITE" id="PS50043">
    <property type="entry name" value="HTH_LUXR_2"/>
    <property type="match status" value="1"/>
</dbReference>
<organism evidence="7 8">
    <name type="scientific">Allosphingosinicella deserti</name>
    <dbReference type="NCBI Taxonomy" id="2116704"/>
    <lineage>
        <taxon>Bacteria</taxon>
        <taxon>Pseudomonadati</taxon>
        <taxon>Pseudomonadota</taxon>
        <taxon>Alphaproteobacteria</taxon>
        <taxon>Sphingomonadales</taxon>
        <taxon>Sphingomonadaceae</taxon>
        <taxon>Allosphingosinicella</taxon>
    </lineage>
</organism>
<dbReference type="InterPro" id="IPR000792">
    <property type="entry name" value="Tscrpt_reg_LuxR_C"/>
</dbReference>
<feature type="modified residue" description="4-aspartylphosphate" evidence="4">
    <location>
        <position position="63"/>
    </location>
</feature>
<evidence type="ECO:0000259" key="6">
    <source>
        <dbReference type="PROSITE" id="PS50110"/>
    </source>
</evidence>
<sequence length="226" mass="25142">MSPDLRGESTILQPVVHIIDDDPSVRASTSYLLRSHGFATQIYSGGEEFFVEARLGMGCILLDLRMPDMDGFAVQAELLRRGVDLPLIIMSGHGDVRSAVKAVKLGAFEFLEKPFQENLLVATIEQAIAISLRDQNRRAQRSEATARLARLSKRETQILRGLLAGMTNKEIARRFEISPRTVEMHRANMMRDMNCDALSDVIRLAIEAELEPLERAGEADAHELAA</sequence>
<evidence type="ECO:0000256" key="4">
    <source>
        <dbReference type="PROSITE-ProRule" id="PRU00169"/>
    </source>
</evidence>
<keyword evidence="4" id="KW-0597">Phosphoprotein</keyword>
<accession>A0A2P7QVF5</accession>
<proteinExistence type="predicted"/>
<dbReference type="Gene3D" id="3.40.50.2300">
    <property type="match status" value="1"/>
</dbReference>
<evidence type="ECO:0000256" key="1">
    <source>
        <dbReference type="ARBA" id="ARBA00023015"/>
    </source>
</evidence>
<comment type="caution">
    <text evidence="7">The sequence shown here is derived from an EMBL/GenBank/DDBJ whole genome shotgun (WGS) entry which is preliminary data.</text>
</comment>
<dbReference type="InterPro" id="IPR036388">
    <property type="entry name" value="WH-like_DNA-bd_sf"/>
</dbReference>
<dbReference type="EMBL" id="PXYI01000002">
    <property type="protein sequence ID" value="PSJ41933.1"/>
    <property type="molecule type" value="Genomic_DNA"/>
</dbReference>
<dbReference type="CDD" id="cd06170">
    <property type="entry name" value="LuxR_C_like"/>
    <property type="match status" value="1"/>
</dbReference>
<dbReference type="Gene3D" id="1.10.10.10">
    <property type="entry name" value="Winged helix-like DNA-binding domain superfamily/Winged helix DNA-binding domain"/>
    <property type="match status" value="1"/>
</dbReference>
<dbReference type="AlphaFoldDB" id="A0A2P7QVF5"/>
<name>A0A2P7QVF5_9SPHN</name>
<evidence type="ECO:0000313" key="7">
    <source>
        <dbReference type="EMBL" id="PSJ41933.1"/>
    </source>
</evidence>
<dbReference type="Pfam" id="PF00196">
    <property type="entry name" value="GerE"/>
    <property type="match status" value="1"/>
</dbReference>
<dbReference type="GO" id="GO:0006355">
    <property type="term" value="P:regulation of DNA-templated transcription"/>
    <property type="evidence" value="ECO:0007669"/>
    <property type="project" value="InterPro"/>
</dbReference>
<dbReference type="GO" id="GO:0000160">
    <property type="term" value="P:phosphorelay signal transduction system"/>
    <property type="evidence" value="ECO:0007669"/>
    <property type="project" value="InterPro"/>
</dbReference>
<dbReference type="Proteomes" id="UP000241167">
    <property type="component" value="Unassembled WGS sequence"/>
</dbReference>
<evidence type="ECO:0000313" key="8">
    <source>
        <dbReference type="Proteomes" id="UP000241167"/>
    </source>
</evidence>
<dbReference type="SMART" id="SM00448">
    <property type="entry name" value="REC"/>
    <property type="match status" value="1"/>
</dbReference>
<reference evidence="7 8" key="1">
    <citation type="submission" date="2018-03" db="EMBL/GenBank/DDBJ databases">
        <title>The draft genome of Sphingosinicella sp. GL-C-18.</title>
        <authorList>
            <person name="Liu L."/>
            <person name="Li L."/>
            <person name="Liang L."/>
            <person name="Zhang X."/>
            <person name="Wang T."/>
        </authorList>
    </citation>
    <scope>NUCLEOTIDE SEQUENCE [LARGE SCALE GENOMIC DNA]</scope>
    <source>
        <strain evidence="7 8">GL-C-18</strain>
    </source>
</reference>
<dbReference type="InterPro" id="IPR016032">
    <property type="entry name" value="Sig_transdc_resp-reg_C-effctor"/>
</dbReference>
<feature type="domain" description="HTH luxR-type" evidence="5">
    <location>
        <begin position="144"/>
        <end position="209"/>
    </location>
</feature>
<dbReference type="GO" id="GO:0003677">
    <property type="term" value="F:DNA binding"/>
    <property type="evidence" value="ECO:0007669"/>
    <property type="project" value="UniProtKB-KW"/>
</dbReference>
<keyword evidence="3" id="KW-0804">Transcription</keyword>
<dbReference type="PROSITE" id="PS50110">
    <property type="entry name" value="RESPONSE_REGULATORY"/>
    <property type="match status" value="1"/>
</dbReference>
<dbReference type="InterPro" id="IPR001789">
    <property type="entry name" value="Sig_transdc_resp-reg_receiver"/>
</dbReference>
<evidence type="ECO:0000256" key="2">
    <source>
        <dbReference type="ARBA" id="ARBA00023125"/>
    </source>
</evidence>
<protein>
    <submittedName>
        <fullName evidence="7">DNA-binding response regulator</fullName>
    </submittedName>
</protein>
<keyword evidence="1" id="KW-0805">Transcription regulation</keyword>
<dbReference type="SUPFAM" id="SSF52172">
    <property type="entry name" value="CheY-like"/>
    <property type="match status" value="1"/>
</dbReference>
<dbReference type="InterPro" id="IPR011006">
    <property type="entry name" value="CheY-like_superfamily"/>
</dbReference>
<dbReference type="SUPFAM" id="SSF46894">
    <property type="entry name" value="C-terminal effector domain of the bipartite response regulators"/>
    <property type="match status" value="1"/>
</dbReference>
<feature type="domain" description="Response regulatory" evidence="6">
    <location>
        <begin position="15"/>
        <end position="128"/>
    </location>
</feature>